<sequence length="22" mass="2450">MMSEGTTQISVHFATEPIIQTK</sequence>
<reference evidence="2" key="1">
    <citation type="submission" date="2018-02" db="EMBL/GenBank/DDBJ databases">
        <title>Rhizophora mucronata_Transcriptome.</title>
        <authorList>
            <person name="Meera S.P."/>
            <person name="Sreeshan A."/>
            <person name="Augustine A."/>
        </authorList>
    </citation>
    <scope>NUCLEOTIDE SEQUENCE</scope>
    <source>
        <tissue evidence="2">Leaf</tissue>
    </source>
</reference>
<accession>A0A2P2NVI1</accession>
<organism evidence="2">
    <name type="scientific">Rhizophora mucronata</name>
    <name type="common">Asiatic mangrove</name>
    <dbReference type="NCBI Taxonomy" id="61149"/>
    <lineage>
        <taxon>Eukaryota</taxon>
        <taxon>Viridiplantae</taxon>
        <taxon>Streptophyta</taxon>
        <taxon>Embryophyta</taxon>
        <taxon>Tracheophyta</taxon>
        <taxon>Spermatophyta</taxon>
        <taxon>Magnoliopsida</taxon>
        <taxon>eudicotyledons</taxon>
        <taxon>Gunneridae</taxon>
        <taxon>Pentapetalae</taxon>
        <taxon>rosids</taxon>
        <taxon>fabids</taxon>
        <taxon>Malpighiales</taxon>
        <taxon>Rhizophoraceae</taxon>
        <taxon>Rhizophora</taxon>
    </lineage>
</organism>
<evidence type="ECO:0000256" key="1">
    <source>
        <dbReference type="SAM" id="MobiDB-lite"/>
    </source>
</evidence>
<dbReference type="EMBL" id="GGEC01065867">
    <property type="protein sequence ID" value="MBX46351.1"/>
    <property type="molecule type" value="Transcribed_RNA"/>
</dbReference>
<name>A0A2P2NVI1_RHIMU</name>
<feature type="region of interest" description="Disordered" evidence="1">
    <location>
        <begin position="1"/>
        <end position="22"/>
    </location>
</feature>
<proteinExistence type="predicted"/>
<feature type="compositionally biased region" description="Polar residues" evidence="1">
    <location>
        <begin position="1"/>
        <end position="10"/>
    </location>
</feature>
<dbReference type="AlphaFoldDB" id="A0A2P2NVI1"/>
<protein>
    <submittedName>
        <fullName evidence="2">Uncharacterized protein</fullName>
    </submittedName>
</protein>
<evidence type="ECO:0000313" key="2">
    <source>
        <dbReference type="EMBL" id="MBX46351.1"/>
    </source>
</evidence>